<proteinExistence type="predicted"/>
<dbReference type="RefSeq" id="WP_344955764.1">
    <property type="nucleotide sequence ID" value="NZ_BAAAZG010000052.1"/>
</dbReference>
<dbReference type="PANTHER" id="PTHR23159:SF31">
    <property type="entry name" value="CENTROSOME-ASSOCIATED PROTEIN CEP250 ISOFORM X1"/>
    <property type="match status" value="1"/>
</dbReference>
<feature type="coiled-coil region" evidence="1">
    <location>
        <begin position="351"/>
        <end position="402"/>
    </location>
</feature>
<protein>
    <recommendedName>
        <fullName evidence="5">ATPase dynein-related AAA domain-containing protein</fullName>
    </recommendedName>
</protein>
<dbReference type="EMBL" id="BAAAZG010000052">
    <property type="protein sequence ID" value="GAA4095197.1"/>
    <property type="molecule type" value="Genomic_DNA"/>
</dbReference>
<dbReference type="SUPFAM" id="SSF52540">
    <property type="entry name" value="P-loop containing nucleoside triphosphate hydrolases"/>
    <property type="match status" value="1"/>
</dbReference>
<keyword evidence="4" id="KW-1185">Reference proteome</keyword>
<name>A0ABP7WSE5_9ACTN</name>
<evidence type="ECO:0000313" key="3">
    <source>
        <dbReference type="EMBL" id="GAA4095197.1"/>
    </source>
</evidence>
<feature type="region of interest" description="Disordered" evidence="2">
    <location>
        <begin position="51"/>
        <end position="73"/>
    </location>
</feature>
<keyword evidence="1" id="KW-0175">Coiled coil</keyword>
<feature type="region of interest" description="Disordered" evidence="2">
    <location>
        <begin position="1"/>
        <end position="38"/>
    </location>
</feature>
<gene>
    <name evidence="3" type="ORF">GCM10022214_67740</name>
</gene>
<evidence type="ECO:0000313" key="4">
    <source>
        <dbReference type="Proteomes" id="UP001500683"/>
    </source>
</evidence>
<accession>A0ABP7WSE5</accession>
<feature type="compositionally biased region" description="Basic residues" evidence="2">
    <location>
        <begin position="1"/>
        <end position="15"/>
    </location>
</feature>
<dbReference type="PANTHER" id="PTHR23159">
    <property type="entry name" value="CENTROSOMAL PROTEIN 2"/>
    <property type="match status" value="1"/>
</dbReference>
<feature type="coiled-coil region" evidence="1">
    <location>
        <begin position="91"/>
        <end position="293"/>
    </location>
</feature>
<reference evidence="4" key="1">
    <citation type="journal article" date="2019" name="Int. J. Syst. Evol. Microbiol.">
        <title>The Global Catalogue of Microorganisms (GCM) 10K type strain sequencing project: providing services to taxonomists for standard genome sequencing and annotation.</title>
        <authorList>
            <consortium name="The Broad Institute Genomics Platform"/>
            <consortium name="The Broad Institute Genome Sequencing Center for Infectious Disease"/>
            <person name="Wu L."/>
            <person name="Ma J."/>
        </authorList>
    </citation>
    <scope>NUCLEOTIDE SEQUENCE [LARGE SCALE GENOMIC DNA]</scope>
    <source>
        <strain evidence="4">JCM 16702</strain>
    </source>
</reference>
<evidence type="ECO:0000256" key="1">
    <source>
        <dbReference type="SAM" id="Coils"/>
    </source>
</evidence>
<dbReference type="InterPro" id="IPR027417">
    <property type="entry name" value="P-loop_NTPase"/>
</dbReference>
<evidence type="ECO:0008006" key="5">
    <source>
        <dbReference type="Google" id="ProtNLM"/>
    </source>
</evidence>
<evidence type="ECO:0000256" key="2">
    <source>
        <dbReference type="SAM" id="MobiDB-lite"/>
    </source>
</evidence>
<comment type="caution">
    <text evidence="3">The sequence shown here is derived from an EMBL/GenBank/DDBJ whole genome shotgun (WGS) entry which is preliminary data.</text>
</comment>
<organism evidence="3 4">
    <name type="scientific">Actinomadura miaoliensis</name>
    <dbReference type="NCBI Taxonomy" id="430685"/>
    <lineage>
        <taxon>Bacteria</taxon>
        <taxon>Bacillati</taxon>
        <taxon>Actinomycetota</taxon>
        <taxon>Actinomycetes</taxon>
        <taxon>Streptosporangiales</taxon>
        <taxon>Thermomonosporaceae</taxon>
        <taxon>Actinomadura</taxon>
    </lineage>
</organism>
<feature type="compositionally biased region" description="Low complexity" evidence="2">
    <location>
        <begin position="51"/>
        <end position="63"/>
    </location>
</feature>
<dbReference type="Proteomes" id="UP001500683">
    <property type="component" value="Unassembled WGS sequence"/>
</dbReference>
<sequence>MAKNRSKGRRQQARRRPIDTTAKPPVRPKAPAPAVKAENVAAELAEALPEAVAAAGGPEALDPAPEPPPDGVDAAALEATWREAATQLETFRQASQRLADRERELADEQERLRGRLAEVEEETARLAADRESVVRRTGELDEREQRLLERERDLIAREEREKETALGDARKLLEKARREVEAEQRALAEEHERTRAALRAELDAQRQELAEQTAALAEERARLRALKVELAAQQEDVEEARELLDERVEHRVRAAMEAGELRRRELEQRYDALREHAEKLEEQIAERERIDRAFGRRTPEEVLQELQRLKDDNAELRMQRAVPSDTLDRLAALQEAELRWREERAVLVSRNEQLQRQLSAHEITALELERLKVTNEALAASADAYHRRVEELKRDYQELSERKEGDSPFPECYAMDARYGEERDDLLDALPPLDAFVRWLRHFLAQQYRMYYSETDLIMFLGGLSASRLHLLQGISGIGKTQLPLVFARAVQAESAIVPVSADWRTPQDLVGYFNAFERRYYESPFTQALYRAQCPANADRPFFVVMDEMNLSHPEQYFSEVLYQLGQPGSAGAHKQSLELMTTEVQPAPKGLLEGRKLPISPNVWFVGTANHDETTVSFADKTYDRSHVLELPARPEPVEAEPVEPPQGPYSLRAFRRAFGDARRRHAAAARDVHRFLDGDLRDRLLQDFRISSGSRLMAYLDSFVPVVCAAGGSEGDAADHVLATRILRKLGGRFEIPVRRIEELKADLPRLWKPFGTEPVRSLERLDAELHLRGGL</sequence>
<dbReference type="Gene3D" id="3.40.50.300">
    <property type="entry name" value="P-loop containing nucleotide triphosphate hydrolases"/>
    <property type="match status" value="1"/>
</dbReference>